<accession>A0A1K1N6Y5</accession>
<evidence type="ECO:0000313" key="10">
    <source>
        <dbReference type="Proteomes" id="UP001326715"/>
    </source>
</evidence>
<dbReference type="Pfam" id="PF13440">
    <property type="entry name" value="Polysacc_synt_3"/>
    <property type="match status" value="1"/>
</dbReference>
<feature type="transmembrane region" description="Helical" evidence="6">
    <location>
        <begin position="45"/>
        <end position="64"/>
    </location>
</feature>
<protein>
    <submittedName>
        <fullName evidence="7">Membrane protein involved in the export of O-antigen and teichoic acid</fullName>
    </submittedName>
    <submittedName>
        <fullName evidence="8">Oligosaccharide flippase family protein</fullName>
    </submittedName>
</protein>
<reference evidence="8 10" key="2">
    <citation type="submission" date="2023-11" db="EMBL/GenBank/DDBJ databases">
        <title>MicrobeMod: A computational toolkit for identifying prokaryotic methylation and restriction-modification with nanopore sequencing.</title>
        <authorList>
            <person name="Crits-Christoph A."/>
            <person name="Kang S.C."/>
            <person name="Lee H."/>
            <person name="Ostrov N."/>
        </authorList>
    </citation>
    <scope>NUCLEOTIDE SEQUENCE [LARGE SCALE GENOMIC DNA]</scope>
    <source>
        <strain evidence="8 10">ATCC 23090</strain>
    </source>
</reference>
<dbReference type="GO" id="GO:0005886">
    <property type="term" value="C:plasma membrane"/>
    <property type="evidence" value="ECO:0007669"/>
    <property type="project" value="UniProtKB-SubCell"/>
</dbReference>
<feature type="transmembrane region" description="Helical" evidence="6">
    <location>
        <begin position="85"/>
        <end position="107"/>
    </location>
</feature>
<evidence type="ECO:0000256" key="3">
    <source>
        <dbReference type="ARBA" id="ARBA00022692"/>
    </source>
</evidence>
<feature type="transmembrane region" description="Helical" evidence="6">
    <location>
        <begin position="303"/>
        <end position="327"/>
    </location>
</feature>
<evidence type="ECO:0000313" key="8">
    <source>
        <dbReference type="EMBL" id="WQG90883.1"/>
    </source>
</evidence>
<dbReference type="AlphaFoldDB" id="A0A1K1N6Y5"/>
<keyword evidence="10" id="KW-1185">Reference proteome</keyword>
<dbReference type="PANTHER" id="PTHR30250:SF11">
    <property type="entry name" value="O-ANTIGEN TRANSPORTER-RELATED"/>
    <property type="match status" value="1"/>
</dbReference>
<dbReference type="EMBL" id="CP140154">
    <property type="protein sequence ID" value="WQG90883.1"/>
    <property type="molecule type" value="Genomic_DNA"/>
</dbReference>
<dbReference type="STRING" id="1004.SAMN05661012_01030"/>
<keyword evidence="4 6" id="KW-1133">Transmembrane helix</keyword>
<proteinExistence type="predicted"/>
<feature type="transmembrane region" description="Helical" evidence="6">
    <location>
        <begin position="333"/>
        <end position="353"/>
    </location>
</feature>
<feature type="transmembrane region" description="Helical" evidence="6">
    <location>
        <begin position="21"/>
        <end position="39"/>
    </location>
</feature>
<feature type="transmembrane region" description="Helical" evidence="6">
    <location>
        <begin position="391"/>
        <end position="412"/>
    </location>
</feature>
<name>A0A1K1N6Y5_9BACT</name>
<organism evidence="7 9">
    <name type="scientific">Chitinophaga sancti</name>
    <dbReference type="NCBI Taxonomy" id="1004"/>
    <lineage>
        <taxon>Bacteria</taxon>
        <taxon>Pseudomonadati</taxon>
        <taxon>Bacteroidota</taxon>
        <taxon>Chitinophagia</taxon>
        <taxon>Chitinophagales</taxon>
        <taxon>Chitinophagaceae</taxon>
        <taxon>Chitinophaga</taxon>
    </lineage>
</organism>
<keyword evidence="3 6" id="KW-0812">Transmembrane</keyword>
<feature type="transmembrane region" description="Helical" evidence="6">
    <location>
        <begin position="150"/>
        <end position="172"/>
    </location>
</feature>
<dbReference type="Proteomes" id="UP001326715">
    <property type="component" value="Chromosome"/>
</dbReference>
<gene>
    <name evidence="7" type="ORF">SAMN05661012_01030</name>
    <name evidence="8" type="ORF">SR876_05195</name>
</gene>
<evidence type="ECO:0000256" key="5">
    <source>
        <dbReference type="ARBA" id="ARBA00023136"/>
    </source>
</evidence>
<keyword evidence="2" id="KW-1003">Cell membrane</keyword>
<evidence type="ECO:0000313" key="7">
    <source>
        <dbReference type="EMBL" id="SFW31115.1"/>
    </source>
</evidence>
<dbReference type="EMBL" id="FPIZ01000003">
    <property type="protein sequence ID" value="SFW31115.1"/>
    <property type="molecule type" value="Genomic_DNA"/>
</dbReference>
<evidence type="ECO:0000256" key="1">
    <source>
        <dbReference type="ARBA" id="ARBA00004651"/>
    </source>
</evidence>
<keyword evidence="5 6" id="KW-0472">Membrane</keyword>
<dbReference type="InterPro" id="IPR050833">
    <property type="entry name" value="Poly_Biosynth_Transport"/>
</dbReference>
<dbReference type="RefSeq" id="WP_072357539.1">
    <property type="nucleotide sequence ID" value="NZ_CP139972.1"/>
</dbReference>
<evidence type="ECO:0000256" key="2">
    <source>
        <dbReference type="ARBA" id="ARBA00022475"/>
    </source>
</evidence>
<dbReference type="OrthoDB" id="650636at2"/>
<dbReference type="Proteomes" id="UP000183788">
    <property type="component" value="Unassembled WGS sequence"/>
</dbReference>
<sequence>MSDPKYTYWLKSGIYSGLQKIAVLLFGIGSVLVLTRSLTKSDMGVWNLFLVYTGIIEIVRQSLIKNAVIKYINGHAAEEHPHIQSAALYLNILITGLIGILIAAFIIPVSKVLQAPPLAMVMYLFLPGLLLLIPFSHFEWVQNANADFRGIFWGYLSRQGTSFLLIVAHLVFTHNITLTHLILYFDAGLICGTIVSGYFARNFIAKKIKYHQEWFSRLWTFGRWVFGTNVSSSLFRNTDSFIISSFLGTPSVALYNVCLRISNLVDVPSQVLGDILFPKTAKMMEDGNLAMVKYYYERAVGTILAVAVPASLAIVLLPKLVIGIIAGQGYMEAVPILQVTIFYGLFLPFIKQFGTIMDSIGLPKLNFYVITVTAICNIFICMFYTRQMGLMGAAYGTMTSYGICFIITQTILHRKLKTSLLNVVKYMLQFYPEAFSVVQQRYLLKSKTR</sequence>
<feature type="transmembrane region" description="Helical" evidence="6">
    <location>
        <begin position="365"/>
        <end position="385"/>
    </location>
</feature>
<evidence type="ECO:0000256" key="6">
    <source>
        <dbReference type="SAM" id="Phobius"/>
    </source>
</evidence>
<evidence type="ECO:0000313" key="9">
    <source>
        <dbReference type="Proteomes" id="UP000183788"/>
    </source>
</evidence>
<feature type="transmembrane region" description="Helical" evidence="6">
    <location>
        <begin position="119"/>
        <end position="138"/>
    </location>
</feature>
<reference evidence="7 9" key="1">
    <citation type="submission" date="2016-11" db="EMBL/GenBank/DDBJ databases">
        <authorList>
            <person name="Jaros S."/>
            <person name="Januszkiewicz K."/>
            <person name="Wedrychowicz H."/>
        </authorList>
    </citation>
    <scope>NUCLEOTIDE SEQUENCE [LARGE SCALE GENOMIC DNA]</scope>
    <source>
        <strain evidence="7 9">DSM 784</strain>
    </source>
</reference>
<feature type="transmembrane region" description="Helical" evidence="6">
    <location>
        <begin position="178"/>
        <end position="200"/>
    </location>
</feature>
<comment type="subcellular location">
    <subcellularLocation>
        <location evidence="1">Cell membrane</location>
        <topology evidence="1">Multi-pass membrane protein</topology>
    </subcellularLocation>
</comment>
<dbReference type="PANTHER" id="PTHR30250">
    <property type="entry name" value="PST FAMILY PREDICTED COLANIC ACID TRANSPORTER"/>
    <property type="match status" value="1"/>
</dbReference>
<evidence type="ECO:0000256" key="4">
    <source>
        <dbReference type="ARBA" id="ARBA00022989"/>
    </source>
</evidence>